<evidence type="ECO:0000313" key="6">
    <source>
        <dbReference type="EMBL" id="EAT15479.1"/>
    </source>
</evidence>
<feature type="transmembrane region" description="Helical" evidence="5">
    <location>
        <begin position="219"/>
        <end position="241"/>
    </location>
</feature>
<dbReference type="AlphaFoldDB" id="Q1JZ15"/>
<dbReference type="InterPro" id="IPR004710">
    <property type="entry name" value="Bilac:Na_transpt"/>
</dbReference>
<feature type="transmembrane region" description="Helical" evidence="5">
    <location>
        <begin position="94"/>
        <end position="115"/>
    </location>
</feature>
<dbReference type="RefSeq" id="WP_006000803.1">
    <property type="nucleotide sequence ID" value="NZ_AAEW02000010.1"/>
</dbReference>
<protein>
    <submittedName>
        <fullName evidence="6">Bile acid:sodium symporter</fullName>
    </submittedName>
</protein>
<reference evidence="6" key="1">
    <citation type="submission" date="2006-05" db="EMBL/GenBank/DDBJ databases">
        <title>Annotation of the draft genome assembly of Desulfuromonas acetoxidans DSM 684.</title>
        <authorList>
            <consortium name="US DOE Joint Genome Institute (JGI-ORNL)"/>
            <person name="Larimer F."/>
            <person name="Land M."/>
            <person name="Hauser L."/>
        </authorList>
    </citation>
    <scope>NUCLEOTIDE SEQUENCE [LARGE SCALE GENOMIC DNA]</scope>
    <source>
        <strain evidence="6">DSM 684</strain>
    </source>
</reference>
<dbReference type="Proteomes" id="UP000005695">
    <property type="component" value="Unassembled WGS sequence"/>
</dbReference>
<feature type="transmembrane region" description="Helical" evidence="5">
    <location>
        <begin position="187"/>
        <end position="207"/>
    </location>
</feature>
<dbReference type="PANTHER" id="PTHR10361">
    <property type="entry name" value="SODIUM-BILE ACID COTRANSPORTER"/>
    <property type="match status" value="1"/>
</dbReference>
<organism evidence="6 7">
    <name type="scientific">Desulfuromonas acetoxidans (strain DSM 684 / 11070)</name>
    <dbReference type="NCBI Taxonomy" id="281689"/>
    <lineage>
        <taxon>Bacteria</taxon>
        <taxon>Pseudomonadati</taxon>
        <taxon>Thermodesulfobacteriota</taxon>
        <taxon>Desulfuromonadia</taxon>
        <taxon>Desulfuromonadales</taxon>
        <taxon>Desulfuromonadaceae</taxon>
        <taxon>Desulfuromonas</taxon>
    </lineage>
</organism>
<reference evidence="6" key="2">
    <citation type="submission" date="2006-05" db="EMBL/GenBank/DDBJ databases">
        <title>Sequencing of the draft genome and assembly of Desulfuromonas acetoxidans DSM 684.</title>
        <authorList>
            <consortium name="US DOE Joint Genome Institute (JGI-PGF)"/>
            <person name="Copeland A."/>
            <person name="Lucas S."/>
            <person name="Lapidus A."/>
            <person name="Barry K."/>
            <person name="Detter J.C."/>
            <person name="Glavina del Rio T."/>
            <person name="Hammon N."/>
            <person name="Israni S."/>
            <person name="Dalin E."/>
            <person name="Tice H."/>
            <person name="Bruce D."/>
            <person name="Pitluck S."/>
            <person name="Richardson P."/>
        </authorList>
    </citation>
    <scope>NUCLEOTIDE SEQUENCE [LARGE SCALE GENOMIC DNA]</scope>
    <source>
        <strain evidence="6">DSM 684</strain>
    </source>
</reference>
<dbReference type="Pfam" id="PF01758">
    <property type="entry name" value="SBF"/>
    <property type="match status" value="1"/>
</dbReference>
<dbReference type="EMBL" id="AAEW02000010">
    <property type="protein sequence ID" value="EAT15479.1"/>
    <property type="molecule type" value="Genomic_DNA"/>
</dbReference>
<feature type="transmembrane region" description="Helical" evidence="5">
    <location>
        <begin position="64"/>
        <end position="82"/>
    </location>
</feature>
<comment type="caution">
    <text evidence="6">The sequence shown here is derived from an EMBL/GenBank/DDBJ whole genome shotgun (WGS) entry which is preliminary data.</text>
</comment>
<dbReference type="OrthoDB" id="9806785at2"/>
<evidence type="ECO:0000256" key="1">
    <source>
        <dbReference type="ARBA" id="ARBA00004141"/>
    </source>
</evidence>
<sequence length="310" mass="32953">MLAIITILFPVWAIVCSIVAFCFPQPFVLLKPSIVPLLTFIMFSMGLTLTPADFRRALTRPKAMGLGVAVQYIMMPAAAYWLSRLLGLPGDLVVGMVLVGSVAGGTASNVITYLAKGDVALSITMTLLSTLLSVLVTPYLTLLYVGQTVPVPASAMLLSIAKMVVIPLLSGLFINRVLGERRHRIEPWLPFLSMVAIVTIIAIVVALNQANLTQVGPLVFVAVILHNGFGLGVGYAAARLVGFDGKIARTIAIEVGMQNSGLGVALASQYFAPLATLPGAVFSIWHNISGSVLAGLWSRADKQQNEAQPR</sequence>
<dbReference type="GO" id="GO:0016020">
    <property type="term" value="C:membrane"/>
    <property type="evidence" value="ECO:0007669"/>
    <property type="project" value="UniProtKB-SubCell"/>
</dbReference>
<evidence type="ECO:0000256" key="2">
    <source>
        <dbReference type="ARBA" id="ARBA00022692"/>
    </source>
</evidence>
<name>Q1JZ15_DESA6</name>
<feature type="transmembrane region" description="Helical" evidence="5">
    <location>
        <begin position="127"/>
        <end position="145"/>
    </location>
</feature>
<keyword evidence="7" id="KW-1185">Reference proteome</keyword>
<feature type="transmembrane region" description="Helical" evidence="5">
    <location>
        <begin position="34"/>
        <end position="52"/>
    </location>
</feature>
<dbReference type="InterPro" id="IPR038770">
    <property type="entry name" value="Na+/solute_symporter_sf"/>
</dbReference>
<accession>Q1JZ15</accession>
<feature type="transmembrane region" description="Helical" evidence="5">
    <location>
        <begin position="151"/>
        <end position="175"/>
    </location>
</feature>
<keyword evidence="3 5" id="KW-1133">Transmembrane helix</keyword>
<keyword evidence="2 5" id="KW-0812">Transmembrane</keyword>
<gene>
    <name evidence="6" type="ORF">Dace_1341</name>
</gene>
<keyword evidence="4 5" id="KW-0472">Membrane</keyword>
<dbReference type="Gene3D" id="1.20.1530.20">
    <property type="match status" value="1"/>
</dbReference>
<evidence type="ECO:0000256" key="4">
    <source>
        <dbReference type="ARBA" id="ARBA00023136"/>
    </source>
</evidence>
<dbReference type="PANTHER" id="PTHR10361:SF28">
    <property type="entry name" value="P3 PROTEIN-RELATED"/>
    <property type="match status" value="1"/>
</dbReference>
<proteinExistence type="predicted"/>
<evidence type="ECO:0000256" key="5">
    <source>
        <dbReference type="SAM" id="Phobius"/>
    </source>
</evidence>
<comment type="subcellular location">
    <subcellularLocation>
        <location evidence="1">Membrane</location>
        <topology evidence="1">Multi-pass membrane protein</topology>
    </subcellularLocation>
</comment>
<dbReference type="InterPro" id="IPR002657">
    <property type="entry name" value="BilAc:Na_symport/Acr3"/>
</dbReference>
<evidence type="ECO:0000256" key="3">
    <source>
        <dbReference type="ARBA" id="ARBA00022989"/>
    </source>
</evidence>
<feature type="transmembrane region" description="Helical" evidence="5">
    <location>
        <begin position="7"/>
        <end position="28"/>
    </location>
</feature>
<evidence type="ECO:0000313" key="7">
    <source>
        <dbReference type="Proteomes" id="UP000005695"/>
    </source>
</evidence>